<evidence type="ECO:0000313" key="3">
    <source>
        <dbReference type="Proteomes" id="UP001642409"/>
    </source>
</evidence>
<accession>A0AA86V0I5</accession>
<reference evidence="1" key="1">
    <citation type="submission" date="2023-06" db="EMBL/GenBank/DDBJ databases">
        <authorList>
            <person name="Kurt Z."/>
        </authorList>
    </citation>
    <scope>NUCLEOTIDE SEQUENCE</scope>
</reference>
<dbReference type="AlphaFoldDB" id="A0AA86V0I5"/>
<sequence>MLNCNITGQTVSELLFIEFVEPLTEQLVNNSLNSSQQSSGTKLNALQQVNLHITHEIVRLFFKRIPIKWTQYFNNKTRYHKISLQMNNITQVENATRTTLTDKNVDSAIYIKILQCGSDTKVKILDEKGSNCVFYGNYYTLKEGQQYILLNTIYQQKSKKVMLTFDKKVTFEWNPDFTDILPANSGIQIMRYGTYEPELLYDYDTPCNLQVVVTSTQGVRFRDAPSILGNVINDVMHVDLHETVNILYLKNDFGYLTRGAASGWICIRYCSILGCEGQCACMCCQQVNKKQFPRYNSENYLQIEQLCTSAVNLFKAETAFKLAQVNLDQVSKFDLSESKQVNNVQWKASDVQLLLKSLVLGNTLQTVNWAQTHLKFTNICPQYKTCTNQSLRQVVLRQINGFKTRQEEYFKVKGEKLSQMGNTWGERLLAVIGDENSGQEDVLACLYMLKQN</sequence>
<organism evidence="1">
    <name type="scientific">Hexamita inflata</name>
    <dbReference type="NCBI Taxonomy" id="28002"/>
    <lineage>
        <taxon>Eukaryota</taxon>
        <taxon>Metamonada</taxon>
        <taxon>Diplomonadida</taxon>
        <taxon>Hexamitidae</taxon>
        <taxon>Hexamitinae</taxon>
        <taxon>Hexamita</taxon>
    </lineage>
</organism>
<gene>
    <name evidence="2" type="ORF">HINF_LOCUS36808</name>
    <name evidence="1" type="ORF">HINF_LOCUS59341</name>
</gene>
<comment type="caution">
    <text evidence="1">The sequence shown here is derived from an EMBL/GenBank/DDBJ whole genome shotgun (WGS) entry which is preliminary data.</text>
</comment>
<proteinExistence type="predicted"/>
<reference evidence="2 3" key="2">
    <citation type="submission" date="2024-07" db="EMBL/GenBank/DDBJ databases">
        <authorList>
            <person name="Akdeniz Z."/>
        </authorList>
    </citation>
    <scope>NUCLEOTIDE SEQUENCE [LARGE SCALE GENOMIC DNA]</scope>
</reference>
<evidence type="ECO:0000313" key="2">
    <source>
        <dbReference type="EMBL" id="CAL6037270.1"/>
    </source>
</evidence>
<dbReference type="EMBL" id="CAXDID020000136">
    <property type="protein sequence ID" value="CAL6037270.1"/>
    <property type="molecule type" value="Genomic_DNA"/>
</dbReference>
<name>A0AA86V0I5_9EUKA</name>
<evidence type="ECO:0000313" key="1">
    <source>
        <dbReference type="EMBL" id="CAI9971696.1"/>
    </source>
</evidence>
<dbReference type="EMBL" id="CATOUU010001095">
    <property type="protein sequence ID" value="CAI9971696.1"/>
    <property type="molecule type" value="Genomic_DNA"/>
</dbReference>
<dbReference type="Proteomes" id="UP001642409">
    <property type="component" value="Unassembled WGS sequence"/>
</dbReference>
<protein>
    <submittedName>
        <fullName evidence="2">Hypothetical_protein</fullName>
    </submittedName>
</protein>
<keyword evidence="3" id="KW-1185">Reference proteome</keyword>